<organism evidence="1 2">
    <name type="scientific">Entotheonella factor</name>
    <dbReference type="NCBI Taxonomy" id="1429438"/>
    <lineage>
        <taxon>Bacteria</taxon>
        <taxon>Pseudomonadati</taxon>
        <taxon>Nitrospinota/Tectimicrobiota group</taxon>
        <taxon>Candidatus Tectimicrobiota</taxon>
        <taxon>Candidatus Entotheonellia</taxon>
        <taxon>Candidatus Entotheonellales</taxon>
        <taxon>Candidatus Entotheonellaceae</taxon>
        <taxon>Candidatus Entotheonella</taxon>
    </lineage>
</organism>
<dbReference type="EMBL" id="AZHW01000873">
    <property type="protein sequence ID" value="ETW95773.1"/>
    <property type="molecule type" value="Genomic_DNA"/>
</dbReference>
<name>W4LCI9_ENTF1</name>
<gene>
    <name evidence="1" type="ORF">ETSY1_29295</name>
</gene>
<protein>
    <submittedName>
        <fullName evidence="1">Uncharacterized protein</fullName>
    </submittedName>
</protein>
<reference evidence="1 2" key="1">
    <citation type="journal article" date="2014" name="Nature">
        <title>An environmental bacterial taxon with a large and distinct metabolic repertoire.</title>
        <authorList>
            <person name="Wilson M.C."/>
            <person name="Mori T."/>
            <person name="Ruckert C."/>
            <person name="Uria A.R."/>
            <person name="Helf M.J."/>
            <person name="Takada K."/>
            <person name="Gernert C."/>
            <person name="Steffens U.A."/>
            <person name="Heycke N."/>
            <person name="Schmitt S."/>
            <person name="Rinke C."/>
            <person name="Helfrich E.J."/>
            <person name="Brachmann A.O."/>
            <person name="Gurgui C."/>
            <person name="Wakimoto T."/>
            <person name="Kracht M."/>
            <person name="Crusemann M."/>
            <person name="Hentschel U."/>
            <person name="Abe I."/>
            <person name="Matsunaga S."/>
            <person name="Kalinowski J."/>
            <person name="Takeyama H."/>
            <person name="Piel J."/>
        </authorList>
    </citation>
    <scope>NUCLEOTIDE SEQUENCE [LARGE SCALE GENOMIC DNA]</scope>
    <source>
        <strain evidence="2">TSY1</strain>
    </source>
</reference>
<accession>W4LCI9</accession>
<comment type="caution">
    <text evidence="1">The sequence shown here is derived from an EMBL/GenBank/DDBJ whole genome shotgun (WGS) entry which is preliminary data.</text>
</comment>
<evidence type="ECO:0000313" key="1">
    <source>
        <dbReference type="EMBL" id="ETW95773.1"/>
    </source>
</evidence>
<dbReference type="Proteomes" id="UP000019141">
    <property type="component" value="Unassembled WGS sequence"/>
</dbReference>
<dbReference type="HOGENOM" id="CLU_868317_0_0_7"/>
<proteinExistence type="predicted"/>
<sequence>MGCHSAAKRYEYPFYCPHTIAQREAMTGTTFKETVRQTNDRNFIRMVMRWLDKHGPFLEDVLEHGGSDYFECENDVVTGYSLGEAAFQKAQDQAAAVVSFRESHFCRSPLQVVWYRSDDDRTPFNLPNFWERSTLEAHLTATEAAPRSWAEMIEQAQRHYTELTFINSIGSPLDGEPFSATIAATVLRRLDILNQFKGCFDRNGSRTAKGQEFYQEYFSGGPLFSDESETNKHRFAKQLTFVAPDGEEIFCPFHGKISTRYYRIHHSWPVVASQPLYIAYIGPKITRS</sequence>
<evidence type="ECO:0000313" key="2">
    <source>
        <dbReference type="Proteomes" id="UP000019141"/>
    </source>
</evidence>
<dbReference type="AlphaFoldDB" id="W4LCI9"/>
<keyword evidence="2" id="KW-1185">Reference proteome</keyword>